<feature type="domain" description="RNA polymerase sigma-70 region 2" evidence="6">
    <location>
        <begin position="30"/>
        <end position="93"/>
    </location>
</feature>
<evidence type="ECO:0000256" key="4">
    <source>
        <dbReference type="ARBA" id="ARBA00023163"/>
    </source>
</evidence>
<dbReference type="PANTHER" id="PTHR43133">
    <property type="entry name" value="RNA POLYMERASE ECF-TYPE SIGMA FACTO"/>
    <property type="match status" value="1"/>
</dbReference>
<keyword evidence="1" id="KW-0805">Transcription regulation</keyword>
<keyword evidence="2" id="KW-0731">Sigma factor</keyword>
<dbReference type="Proteomes" id="UP001500665">
    <property type="component" value="Unassembled WGS sequence"/>
</dbReference>
<organism evidence="7 8">
    <name type="scientific">Actinocorallia libanotica</name>
    <dbReference type="NCBI Taxonomy" id="46162"/>
    <lineage>
        <taxon>Bacteria</taxon>
        <taxon>Bacillati</taxon>
        <taxon>Actinomycetota</taxon>
        <taxon>Actinomycetes</taxon>
        <taxon>Streptosporangiales</taxon>
        <taxon>Thermomonosporaceae</taxon>
        <taxon>Actinocorallia</taxon>
    </lineage>
</organism>
<protein>
    <recommendedName>
        <fullName evidence="6">RNA polymerase sigma-70 region 2 domain-containing protein</fullName>
    </recommendedName>
</protein>
<dbReference type="Gene3D" id="1.10.1740.10">
    <property type="match status" value="1"/>
</dbReference>
<dbReference type="Pfam" id="PF04542">
    <property type="entry name" value="Sigma70_r2"/>
    <property type="match status" value="1"/>
</dbReference>
<feature type="compositionally biased region" description="Polar residues" evidence="5">
    <location>
        <begin position="346"/>
        <end position="357"/>
    </location>
</feature>
<evidence type="ECO:0000256" key="3">
    <source>
        <dbReference type="ARBA" id="ARBA00023125"/>
    </source>
</evidence>
<dbReference type="PANTHER" id="PTHR43133:SF8">
    <property type="entry name" value="RNA POLYMERASE SIGMA FACTOR HI_1459-RELATED"/>
    <property type="match status" value="1"/>
</dbReference>
<dbReference type="InterPro" id="IPR007627">
    <property type="entry name" value="RNA_pol_sigma70_r2"/>
</dbReference>
<feature type="region of interest" description="Disordered" evidence="5">
    <location>
        <begin position="307"/>
        <end position="414"/>
    </location>
</feature>
<evidence type="ECO:0000256" key="2">
    <source>
        <dbReference type="ARBA" id="ARBA00023082"/>
    </source>
</evidence>
<accession>A0ABP4BEX2</accession>
<evidence type="ECO:0000313" key="7">
    <source>
        <dbReference type="EMBL" id="GAA0948387.1"/>
    </source>
</evidence>
<keyword evidence="8" id="KW-1185">Reference proteome</keyword>
<dbReference type="SUPFAM" id="SSF88946">
    <property type="entry name" value="Sigma2 domain of RNA polymerase sigma factors"/>
    <property type="match status" value="1"/>
</dbReference>
<dbReference type="InterPro" id="IPR039425">
    <property type="entry name" value="RNA_pol_sigma-70-like"/>
</dbReference>
<keyword evidence="4" id="KW-0804">Transcription</keyword>
<dbReference type="RefSeq" id="WP_344240018.1">
    <property type="nucleotide sequence ID" value="NZ_BAAAHH010000008.1"/>
</dbReference>
<dbReference type="InterPro" id="IPR013325">
    <property type="entry name" value="RNA_pol_sigma_r2"/>
</dbReference>
<evidence type="ECO:0000313" key="8">
    <source>
        <dbReference type="Proteomes" id="UP001500665"/>
    </source>
</evidence>
<keyword evidence="3" id="KW-0238">DNA-binding</keyword>
<proteinExistence type="predicted"/>
<reference evidence="8" key="1">
    <citation type="journal article" date="2019" name="Int. J. Syst. Evol. Microbiol.">
        <title>The Global Catalogue of Microorganisms (GCM) 10K type strain sequencing project: providing services to taxonomists for standard genome sequencing and annotation.</title>
        <authorList>
            <consortium name="The Broad Institute Genomics Platform"/>
            <consortium name="The Broad Institute Genome Sequencing Center for Infectious Disease"/>
            <person name="Wu L."/>
            <person name="Ma J."/>
        </authorList>
    </citation>
    <scope>NUCLEOTIDE SEQUENCE [LARGE SCALE GENOMIC DNA]</scope>
    <source>
        <strain evidence="8">JCM 10696</strain>
    </source>
</reference>
<evidence type="ECO:0000259" key="6">
    <source>
        <dbReference type="Pfam" id="PF04542"/>
    </source>
</evidence>
<name>A0ABP4BEX2_9ACTN</name>
<gene>
    <name evidence="7" type="ORF">GCM10009550_24680</name>
</gene>
<comment type="caution">
    <text evidence="7">The sequence shown here is derived from an EMBL/GenBank/DDBJ whole genome shotgun (WGS) entry which is preliminary data.</text>
</comment>
<dbReference type="EMBL" id="BAAAHH010000008">
    <property type="protein sequence ID" value="GAA0948387.1"/>
    <property type="molecule type" value="Genomic_DNA"/>
</dbReference>
<evidence type="ECO:0000256" key="1">
    <source>
        <dbReference type="ARBA" id="ARBA00023015"/>
    </source>
</evidence>
<sequence length="519" mass="55979">MPRWSAFVPEIDRGLVRGLNDGEENALARLYDLYVEQMFDYAVSLVGEGRAAEVLVHDVFIDAARRGPRLRDRGRFRAWLYAAVRRRGMERSRTRGPAWEWDLPGVGDFGGLSVDEGRRVLEGALDRMSLSDQDLLLLTFRHGVVAADLAAVLGVSPFKAAALVGRARSRGEAALEAQLRAREKRCQRERGEKPQEGHRRGCAECRRRAGVSLPLLLEAPPAPVPPPGLRHRVLHTGTDPELAGYRADIAGKGGNLTPEGMPRQPDVPSPLGRRWLLAGSGMTGTFVVALVTTFLIGPNLGWPGLTWPPLPGGETEQPVVTKPTVPYEAPVRPRHEGPPGVPDVTHMSTSSPPSQVENDFPAPEITQYGTPTPMGSPEPSSSVTPPQQPQPVPNPSEEGHAEPPPSPSPSEQKPQAPIIMVAPTEIRVDTPLVEIGANRSAEIRFQAFNGPVTWQAATDSGKITLDAENGVLPEGQTEALRVRLPLSIVRLAGSAVVSITNVDNGAQSQVTVRWGLGLL</sequence>
<evidence type="ECO:0000256" key="5">
    <source>
        <dbReference type="SAM" id="MobiDB-lite"/>
    </source>
</evidence>